<dbReference type="PANTHER" id="PTHR43776">
    <property type="entry name" value="TRANSPORT ATP-BINDING PROTEIN"/>
    <property type="match status" value="1"/>
</dbReference>
<evidence type="ECO:0000256" key="3">
    <source>
        <dbReference type="ARBA" id="ARBA00022741"/>
    </source>
</evidence>
<comment type="caution">
    <text evidence="6">The sequence shown here is derived from an EMBL/GenBank/DDBJ whole genome shotgun (WGS) entry which is preliminary data.</text>
</comment>
<dbReference type="SMART" id="SM00382">
    <property type="entry name" value="AAA"/>
    <property type="match status" value="1"/>
</dbReference>
<dbReference type="InterPro" id="IPR017871">
    <property type="entry name" value="ABC_transporter-like_CS"/>
</dbReference>
<dbReference type="Pfam" id="PF00005">
    <property type="entry name" value="ABC_tran"/>
    <property type="match status" value="1"/>
</dbReference>
<evidence type="ECO:0000313" key="6">
    <source>
        <dbReference type="EMBL" id="GID77210.1"/>
    </source>
</evidence>
<dbReference type="InterPro" id="IPR013563">
    <property type="entry name" value="Oligopep_ABC_C"/>
</dbReference>
<dbReference type="EMBL" id="BOMI01000115">
    <property type="protein sequence ID" value="GID77210.1"/>
    <property type="molecule type" value="Genomic_DNA"/>
</dbReference>
<dbReference type="InterPro" id="IPR050319">
    <property type="entry name" value="ABC_transp_ATP-bind"/>
</dbReference>
<keyword evidence="7" id="KW-1185">Reference proteome</keyword>
<proteinExistence type="inferred from homology"/>
<comment type="similarity">
    <text evidence="1">Belongs to the ABC transporter superfamily.</text>
</comment>
<dbReference type="CDD" id="cd03257">
    <property type="entry name" value="ABC_NikE_OppD_transporters"/>
    <property type="match status" value="1"/>
</dbReference>
<protein>
    <submittedName>
        <fullName evidence="6">Dipeptide/oligopeptide/nickel ABC transporter ATP-binding protein</fullName>
    </submittedName>
</protein>
<dbReference type="InterPro" id="IPR027417">
    <property type="entry name" value="P-loop_NTPase"/>
</dbReference>
<keyword evidence="3" id="KW-0547">Nucleotide-binding</keyword>
<dbReference type="InterPro" id="IPR003439">
    <property type="entry name" value="ABC_transporter-like_ATP-bd"/>
</dbReference>
<dbReference type="SUPFAM" id="SSF52540">
    <property type="entry name" value="P-loop containing nucleoside triphosphate hydrolases"/>
    <property type="match status" value="1"/>
</dbReference>
<dbReference type="Pfam" id="PF08352">
    <property type="entry name" value="oligo_HPY"/>
    <property type="match status" value="1"/>
</dbReference>
<keyword evidence="2" id="KW-0813">Transport</keyword>
<organism evidence="6 7">
    <name type="scientific">Paractinoplanes deccanensis</name>
    <dbReference type="NCBI Taxonomy" id="113561"/>
    <lineage>
        <taxon>Bacteria</taxon>
        <taxon>Bacillati</taxon>
        <taxon>Actinomycetota</taxon>
        <taxon>Actinomycetes</taxon>
        <taxon>Micromonosporales</taxon>
        <taxon>Micromonosporaceae</taxon>
        <taxon>Paractinoplanes</taxon>
    </lineage>
</organism>
<dbReference type="GO" id="GO:0005524">
    <property type="term" value="F:ATP binding"/>
    <property type="evidence" value="ECO:0007669"/>
    <property type="project" value="UniProtKB-KW"/>
</dbReference>
<dbReference type="PROSITE" id="PS50893">
    <property type="entry name" value="ABC_TRANSPORTER_2"/>
    <property type="match status" value="1"/>
</dbReference>
<gene>
    <name evidence="6" type="ORF">Ade02nite_58510</name>
</gene>
<accession>A0ABQ3YB28</accession>
<evidence type="ECO:0000259" key="5">
    <source>
        <dbReference type="PROSITE" id="PS50893"/>
    </source>
</evidence>
<evidence type="ECO:0000313" key="7">
    <source>
        <dbReference type="Proteomes" id="UP000609879"/>
    </source>
</evidence>
<reference evidence="6 7" key="1">
    <citation type="submission" date="2021-01" db="EMBL/GenBank/DDBJ databases">
        <title>Whole genome shotgun sequence of Actinoplanes deccanensis NBRC 13994.</title>
        <authorList>
            <person name="Komaki H."/>
            <person name="Tamura T."/>
        </authorList>
    </citation>
    <scope>NUCLEOTIDE SEQUENCE [LARGE SCALE GENOMIC DNA]</scope>
    <source>
        <strain evidence="6 7">NBRC 13994</strain>
    </source>
</reference>
<sequence length="269" mass="28705">MTDSPRNDPRPSSDVAVADSPGSVALLEADSVGFSYRGGTPALTDVSLTVRAGRNVALVGESGAGKSTLLRLLLGLARPTTGEIRFAGRPLTRGRLREYRRAVQAVFQDPYSSLDPRHRIGRIVAEPLRGLGLRADPARVAAALDAVGLPADTASRYPHEFSGGQRQRVAIARAIVCDPKVLLADEPVSALDLTTRVRIVDLLASLCAERDLTIMLVSHDLGVVAELCRHTAVLESGRLVEQGDTSQVLGSPSHPYTRKLLASVPRLAR</sequence>
<dbReference type="InterPro" id="IPR003593">
    <property type="entry name" value="AAA+_ATPase"/>
</dbReference>
<evidence type="ECO:0000256" key="4">
    <source>
        <dbReference type="ARBA" id="ARBA00022840"/>
    </source>
</evidence>
<evidence type="ECO:0000256" key="2">
    <source>
        <dbReference type="ARBA" id="ARBA00022448"/>
    </source>
</evidence>
<keyword evidence="4 6" id="KW-0067">ATP-binding</keyword>
<feature type="domain" description="ABC transporter" evidence="5">
    <location>
        <begin position="27"/>
        <end position="261"/>
    </location>
</feature>
<dbReference type="PROSITE" id="PS00211">
    <property type="entry name" value="ABC_TRANSPORTER_1"/>
    <property type="match status" value="1"/>
</dbReference>
<dbReference type="Proteomes" id="UP000609879">
    <property type="component" value="Unassembled WGS sequence"/>
</dbReference>
<name>A0ABQ3YB28_9ACTN</name>
<dbReference type="Gene3D" id="3.40.50.300">
    <property type="entry name" value="P-loop containing nucleotide triphosphate hydrolases"/>
    <property type="match status" value="1"/>
</dbReference>
<dbReference type="PANTHER" id="PTHR43776:SF7">
    <property type="entry name" value="D,D-DIPEPTIDE TRANSPORT ATP-BINDING PROTEIN DDPF-RELATED"/>
    <property type="match status" value="1"/>
</dbReference>
<evidence type="ECO:0000256" key="1">
    <source>
        <dbReference type="ARBA" id="ARBA00005417"/>
    </source>
</evidence>